<dbReference type="GO" id="GO:0009055">
    <property type="term" value="F:electron transfer activity"/>
    <property type="evidence" value="ECO:0007669"/>
    <property type="project" value="InterPro"/>
</dbReference>
<gene>
    <name evidence="14" type="primary">sdhC</name>
    <name evidence="14" type="ORF">DXH95_06510</name>
</gene>
<name>A0A371BHZ4_9SPHN</name>
<protein>
    <recommendedName>
        <fullName evidence="4">Succinate dehydrogenase cytochrome b556 subunit</fullName>
    </recommendedName>
</protein>
<dbReference type="PROSITE" id="PS01001">
    <property type="entry name" value="SDH_CYT_2"/>
    <property type="match status" value="1"/>
</dbReference>
<evidence type="ECO:0000256" key="11">
    <source>
        <dbReference type="ARBA" id="ARBA00025912"/>
    </source>
</evidence>
<dbReference type="GO" id="GO:0006099">
    <property type="term" value="P:tricarboxylic acid cycle"/>
    <property type="evidence" value="ECO:0007669"/>
    <property type="project" value="InterPro"/>
</dbReference>
<evidence type="ECO:0000256" key="10">
    <source>
        <dbReference type="ARBA" id="ARBA00023136"/>
    </source>
</evidence>
<comment type="function">
    <text evidence="1">Membrane-anchoring subunit of succinate dehydrogenase (SDH).</text>
</comment>
<dbReference type="OrthoDB" id="9799441at2"/>
<dbReference type="AlphaFoldDB" id="A0A371BHZ4"/>
<evidence type="ECO:0000256" key="1">
    <source>
        <dbReference type="ARBA" id="ARBA00004050"/>
    </source>
</evidence>
<evidence type="ECO:0000313" key="15">
    <source>
        <dbReference type="Proteomes" id="UP000263833"/>
    </source>
</evidence>
<comment type="cofactor">
    <cofactor evidence="12">
        <name>heme</name>
        <dbReference type="ChEBI" id="CHEBI:30413"/>
    </cofactor>
    <text evidence="12">The heme is bound between the two transmembrane subunits.</text>
</comment>
<evidence type="ECO:0000256" key="7">
    <source>
        <dbReference type="ARBA" id="ARBA00022723"/>
    </source>
</evidence>
<dbReference type="InterPro" id="IPR014314">
    <property type="entry name" value="Succ_DH_cytb556"/>
</dbReference>
<dbReference type="InterPro" id="IPR018495">
    <property type="entry name" value="Succ_DH_cyt_bsu_CS"/>
</dbReference>
<dbReference type="SUPFAM" id="SSF81343">
    <property type="entry name" value="Fumarate reductase respiratory complex transmembrane subunits"/>
    <property type="match status" value="1"/>
</dbReference>
<dbReference type="GO" id="GO:0016020">
    <property type="term" value="C:membrane"/>
    <property type="evidence" value="ECO:0007669"/>
    <property type="project" value="UniProtKB-SubCell"/>
</dbReference>
<dbReference type="Gene3D" id="1.20.1300.10">
    <property type="entry name" value="Fumarate reductase/succinate dehydrogenase, transmembrane subunit"/>
    <property type="match status" value="1"/>
</dbReference>
<dbReference type="PROSITE" id="PS01000">
    <property type="entry name" value="SDH_CYT_1"/>
    <property type="match status" value="1"/>
</dbReference>
<dbReference type="Pfam" id="PF01127">
    <property type="entry name" value="Sdh_cyt"/>
    <property type="match status" value="1"/>
</dbReference>
<organism evidence="14 15">
    <name type="scientific">Sphingorhabdus pulchriflava</name>
    <dbReference type="NCBI Taxonomy" id="2292257"/>
    <lineage>
        <taxon>Bacteria</taxon>
        <taxon>Pseudomonadati</taxon>
        <taxon>Pseudomonadota</taxon>
        <taxon>Alphaproteobacteria</taxon>
        <taxon>Sphingomonadales</taxon>
        <taxon>Sphingomonadaceae</taxon>
        <taxon>Sphingorhabdus</taxon>
    </lineage>
</organism>
<feature type="transmembrane region" description="Helical" evidence="13">
    <location>
        <begin position="80"/>
        <end position="99"/>
    </location>
</feature>
<dbReference type="RefSeq" id="WP_115548578.1">
    <property type="nucleotide sequence ID" value="NZ_QRGP01000001.1"/>
</dbReference>
<dbReference type="NCBIfam" id="TIGR02970">
    <property type="entry name" value="succ_dehyd_cytB"/>
    <property type="match status" value="1"/>
</dbReference>
<keyword evidence="9 12" id="KW-0408">Iron</keyword>
<keyword evidence="10 13" id="KW-0472">Membrane</keyword>
<evidence type="ECO:0000256" key="9">
    <source>
        <dbReference type="ARBA" id="ARBA00023004"/>
    </source>
</evidence>
<dbReference type="EMBL" id="QRGP01000001">
    <property type="protein sequence ID" value="RDV07033.1"/>
    <property type="molecule type" value="Genomic_DNA"/>
</dbReference>
<keyword evidence="15" id="KW-1185">Reference proteome</keyword>
<dbReference type="PANTHER" id="PTHR10978">
    <property type="entry name" value="SUCCINATE DEHYDROGENASE CYTOCHROME B560 SUBUNIT"/>
    <property type="match status" value="1"/>
</dbReference>
<dbReference type="InterPro" id="IPR000701">
    <property type="entry name" value="SuccDH_FuR_B_TM-su"/>
</dbReference>
<keyword evidence="6 13" id="KW-0812">Transmembrane</keyword>
<feature type="transmembrane region" description="Helical" evidence="13">
    <location>
        <begin position="119"/>
        <end position="140"/>
    </location>
</feature>
<dbReference type="CDD" id="cd03499">
    <property type="entry name" value="SQR_TypeC_SdhC"/>
    <property type="match status" value="1"/>
</dbReference>
<dbReference type="PANTHER" id="PTHR10978:SF5">
    <property type="entry name" value="SUCCINATE DEHYDROGENASE CYTOCHROME B560 SUBUNIT, MITOCHONDRIAL"/>
    <property type="match status" value="1"/>
</dbReference>
<evidence type="ECO:0000256" key="5">
    <source>
        <dbReference type="ARBA" id="ARBA00022617"/>
    </source>
</evidence>
<comment type="similarity">
    <text evidence="3">Belongs to the cytochrome b560 family.</text>
</comment>
<keyword evidence="7 12" id="KW-0479">Metal-binding</keyword>
<evidence type="ECO:0000256" key="12">
    <source>
        <dbReference type="PIRSR" id="PIRSR000178-1"/>
    </source>
</evidence>
<keyword evidence="5 12" id="KW-0349">Heme</keyword>
<comment type="caution">
    <text evidence="14">The sequence shown here is derived from an EMBL/GenBank/DDBJ whole genome shotgun (WGS) entry which is preliminary data.</text>
</comment>
<comment type="subunit">
    <text evidence="11">Part of an enzyme complex containing four subunits: a flavoprotein, an iron-sulfur protein, plus two membrane-anchoring proteins, SdhC and SdhD. The complex can form homotrimers.</text>
</comment>
<dbReference type="PIRSF" id="PIRSF000178">
    <property type="entry name" value="SDH_cyt_b560"/>
    <property type="match status" value="1"/>
</dbReference>
<dbReference type="Proteomes" id="UP000263833">
    <property type="component" value="Unassembled WGS sequence"/>
</dbReference>
<feature type="transmembrane region" description="Helical" evidence="13">
    <location>
        <begin position="26"/>
        <end position="47"/>
    </location>
</feature>
<dbReference type="GO" id="GO:0046872">
    <property type="term" value="F:metal ion binding"/>
    <property type="evidence" value="ECO:0007669"/>
    <property type="project" value="UniProtKB-KW"/>
</dbReference>
<accession>A0A371BHZ4</accession>
<evidence type="ECO:0000313" key="14">
    <source>
        <dbReference type="EMBL" id="RDV07033.1"/>
    </source>
</evidence>
<evidence type="ECO:0000256" key="4">
    <source>
        <dbReference type="ARBA" id="ARBA00020076"/>
    </source>
</evidence>
<evidence type="ECO:0000256" key="6">
    <source>
        <dbReference type="ARBA" id="ARBA00022692"/>
    </source>
</evidence>
<evidence type="ECO:0000256" key="8">
    <source>
        <dbReference type="ARBA" id="ARBA00022989"/>
    </source>
</evidence>
<proteinExistence type="inferred from homology"/>
<sequence length="146" mass="15970">MAQNPNRPISPHLQIYRWGPHMAVSIFHRATGFVLATAGMLTLLWWIASIAGGPESYASFQSWVVSAGADATGLQTAANWFFRLLGLAVTYSFFQHFFSGIRHLLMDLGAGYELTTVRTWSIAVFIAALTATALVAMLVASRFMGI</sequence>
<evidence type="ECO:0000256" key="2">
    <source>
        <dbReference type="ARBA" id="ARBA00004141"/>
    </source>
</evidence>
<evidence type="ECO:0000256" key="13">
    <source>
        <dbReference type="SAM" id="Phobius"/>
    </source>
</evidence>
<comment type="subcellular location">
    <subcellularLocation>
        <location evidence="2">Membrane</location>
        <topology evidence="2">Multi-pass membrane protein</topology>
    </subcellularLocation>
</comment>
<reference evidence="15" key="1">
    <citation type="submission" date="2018-08" db="EMBL/GenBank/DDBJ databases">
        <authorList>
            <person name="Kim S.-J."/>
            <person name="Jung G.-Y."/>
        </authorList>
    </citation>
    <scope>NUCLEOTIDE SEQUENCE [LARGE SCALE GENOMIC DNA]</scope>
    <source>
        <strain evidence="15">GY_G</strain>
    </source>
</reference>
<feature type="binding site" description="axial binding residue" evidence="12">
    <location>
        <position position="96"/>
    </location>
    <ligand>
        <name>heme</name>
        <dbReference type="ChEBI" id="CHEBI:30413"/>
        <note>ligand shared with second transmembrane subunit</note>
    </ligand>
    <ligandPart>
        <name>Fe</name>
        <dbReference type="ChEBI" id="CHEBI:18248"/>
    </ligandPart>
</feature>
<dbReference type="InterPro" id="IPR034804">
    <property type="entry name" value="SQR/QFR_C/D"/>
</dbReference>
<keyword evidence="8 13" id="KW-1133">Transmembrane helix</keyword>
<evidence type="ECO:0000256" key="3">
    <source>
        <dbReference type="ARBA" id="ARBA00007244"/>
    </source>
</evidence>